<protein>
    <submittedName>
        <fullName evidence="1">Uncharacterized protein</fullName>
    </submittedName>
</protein>
<sequence>MSKYDFFKNIHSYRHDLLCMRYPKLVNETGLKAGNIYSIGEIIDKIDHATKLYVMHVQVTNKSYGISIWVRFTNFEVFFDILIPSSHPNPQEYCQILKNTMDYTNARHPNGFWVKMMSLIKDYPIVKRGDGNTHMCIRFTDYYKQRSVIQAMRQEKFQYYTICEDSINGKYGQYIVRSHIYTDGSKDCFHISGFFMLKNIEHVLFFDEYENQLDYVKDVIFLTEEFFCNKIIQGFDLETIFLENYNPEITKGDIYSSGSTPFDQAYMNVSVFVQGSDSVPLGIICLLDVGENTSLRYESDKEISKRL</sequence>
<evidence type="ECO:0000313" key="1">
    <source>
        <dbReference type="EMBL" id="RIB07861.1"/>
    </source>
</evidence>
<organism evidence="1 2">
    <name type="scientific">Gigaspora rosea</name>
    <dbReference type="NCBI Taxonomy" id="44941"/>
    <lineage>
        <taxon>Eukaryota</taxon>
        <taxon>Fungi</taxon>
        <taxon>Fungi incertae sedis</taxon>
        <taxon>Mucoromycota</taxon>
        <taxon>Glomeromycotina</taxon>
        <taxon>Glomeromycetes</taxon>
        <taxon>Diversisporales</taxon>
        <taxon>Gigasporaceae</taxon>
        <taxon>Gigaspora</taxon>
    </lineage>
</organism>
<accession>A0A397UE11</accession>
<dbReference type="OrthoDB" id="2427652at2759"/>
<evidence type="ECO:0000313" key="2">
    <source>
        <dbReference type="Proteomes" id="UP000266673"/>
    </source>
</evidence>
<gene>
    <name evidence="1" type="ORF">C2G38_2213205</name>
</gene>
<dbReference type="AlphaFoldDB" id="A0A397UE11"/>
<proteinExistence type="predicted"/>
<comment type="caution">
    <text evidence="1">The sequence shown here is derived from an EMBL/GenBank/DDBJ whole genome shotgun (WGS) entry which is preliminary data.</text>
</comment>
<dbReference type="EMBL" id="QKWP01001590">
    <property type="protein sequence ID" value="RIB07861.1"/>
    <property type="molecule type" value="Genomic_DNA"/>
</dbReference>
<name>A0A397UE11_9GLOM</name>
<keyword evidence="2" id="KW-1185">Reference proteome</keyword>
<reference evidence="1 2" key="1">
    <citation type="submission" date="2018-06" db="EMBL/GenBank/DDBJ databases">
        <title>Comparative genomics reveals the genomic features of Rhizophagus irregularis, R. cerebriforme, R. diaphanum and Gigaspora rosea, and their symbiotic lifestyle signature.</title>
        <authorList>
            <person name="Morin E."/>
            <person name="San Clemente H."/>
            <person name="Chen E.C.H."/>
            <person name="De La Providencia I."/>
            <person name="Hainaut M."/>
            <person name="Kuo A."/>
            <person name="Kohler A."/>
            <person name="Murat C."/>
            <person name="Tang N."/>
            <person name="Roy S."/>
            <person name="Loubradou J."/>
            <person name="Henrissat B."/>
            <person name="Grigoriev I.V."/>
            <person name="Corradi N."/>
            <person name="Roux C."/>
            <person name="Martin F.M."/>
        </authorList>
    </citation>
    <scope>NUCLEOTIDE SEQUENCE [LARGE SCALE GENOMIC DNA]</scope>
    <source>
        <strain evidence="1 2">DAOM 194757</strain>
    </source>
</reference>
<dbReference type="Proteomes" id="UP000266673">
    <property type="component" value="Unassembled WGS sequence"/>
</dbReference>